<feature type="region of interest" description="Disordered" evidence="8">
    <location>
        <begin position="63"/>
        <end position="91"/>
    </location>
</feature>
<feature type="region of interest" description="Disordered" evidence="8">
    <location>
        <begin position="227"/>
        <end position="269"/>
    </location>
</feature>
<evidence type="ECO:0000256" key="5">
    <source>
        <dbReference type="ARBA" id="ARBA00023163"/>
    </source>
</evidence>
<evidence type="ECO:0000256" key="3">
    <source>
        <dbReference type="ARBA" id="ARBA00022478"/>
    </source>
</evidence>
<comment type="function">
    <text evidence="7">DNA-dependent RNA polymerase which catalyzes the transcription of DNA into RNA using the four ribonucleoside triphosphates as substrates.</text>
</comment>
<dbReference type="RefSeq" id="XP_008030294.1">
    <property type="nucleotide sequence ID" value="XM_008032103.1"/>
</dbReference>
<dbReference type="InterPro" id="IPR041178">
    <property type="entry name" value="RPA43_OB"/>
</dbReference>
<name>R0I8T2_EXST2</name>
<dbReference type="EMBL" id="KB908855">
    <property type="protein sequence ID" value="EOA81925.1"/>
    <property type="molecule type" value="Genomic_DNA"/>
</dbReference>
<organism evidence="11 12">
    <name type="scientific">Exserohilum turcicum (strain 28A)</name>
    <name type="common">Northern leaf blight fungus</name>
    <name type="synonym">Setosphaeria turcica</name>
    <dbReference type="NCBI Taxonomy" id="671987"/>
    <lineage>
        <taxon>Eukaryota</taxon>
        <taxon>Fungi</taxon>
        <taxon>Dikarya</taxon>
        <taxon>Ascomycota</taxon>
        <taxon>Pezizomycotina</taxon>
        <taxon>Dothideomycetes</taxon>
        <taxon>Pleosporomycetidae</taxon>
        <taxon>Pleosporales</taxon>
        <taxon>Pleosporineae</taxon>
        <taxon>Pleosporaceae</taxon>
        <taxon>Exserohilum</taxon>
    </lineage>
</organism>
<dbReference type="Pfam" id="PF17875">
    <property type="entry name" value="RPA43_OB"/>
    <property type="match status" value="1"/>
</dbReference>
<dbReference type="STRING" id="671987.R0I8T2"/>
<dbReference type="AlphaFoldDB" id="R0I8T2"/>
<dbReference type="InterPro" id="IPR005576">
    <property type="entry name" value="Rpb7-like_N"/>
</dbReference>
<proteinExistence type="inferred from homology"/>
<comment type="subcellular location">
    <subcellularLocation>
        <location evidence="1">Nucleus</location>
        <location evidence="1">Nucleolus</location>
    </subcellularLocation>
</comment>
<dbReference type="Proteomes" id="UP000016935">
    <property type="component" value="Unassembled WGS sequence"/>
</dbReference>
<sequence>MAPVQGGDESLFHIERISQYVCIPPSCLSDPFSAVCATVLSPLLLTYFPAARGVILAYEDVDLSSSPPTASATTSKSRSKRAQNGATNDSPAEPLLLRHVDEYAAPFLWATASFLVWRPVRNAYLDAHVTDQAKTHITLAHLNTFPVSILKEHIPADWSWHQNETGKVKKGWDESLSDEGGWWVNGDGEKVEGELRVRIRDVDGRMDGRGKGKGFLRVDGSLLSEEQEKAAKAAQKNGRASKKATTSAMRTQRKDQANGDVMEVDAESD</sequence>
<dbReference type="Pfam" id="PF03876">
    <property type="entry name" value="SHS2_Rpb7-N"/>
    <property type="match status" value="1"/>
</dbReference>
<evidence type="ECO:0000256" key="7">
    <source>
        <dbReference type="RuleBase" id="RU369086"/>
    </source>
</evidence>
<keyword evidence="12" id="KW-1185">Reference proteome</keyword>
<dbReference type="HOGENOM" id="CLU_1030528_0_0_1"/>
<evidence type="ECO:0000256" key="1">
    <source>
        <dbReference type="ARBA" id="ARBA00004604"/>
    </source>
</evidence>
<evidence type="ECO:0000256" key="2">
    <source>
        <dbReference type="ARBA" id="ARBA00005930"/>
    </source>
</evidence>
<keyword evidence="5 7" id="KW-0804">Transcription</keyword>
<dbReference type="eggNOG" id="KOG4134">
    <property type="taxonomic scope" value="Eukaryota"/>
</dbReference>
<evidence type="ECO:0000256" key="8">
    <source>
        <dbReference type="SAM" id="MobiDB-lite"/>
    </source>
</evidence>
<keyword evidence="6 7" id="KW-0539">Nucleus</keyword>
<dbReference type="OrthoDB" id="10250504at2759"/>
<protein>
    <recommendedName>
        <fullName evidence="7">DNA-directed RNA polymerase subunit</fullName>
    </recommendedName>
</protein>
<accession>R0I8T2</accession>
<dbReference type="PANTHER" id="PTHR12709">
    <property type="entry name" value="DNA-DIRECTED RNA POLYMERASE II, III"/>
    <property type="match status" value="1"/>
</dbReference>
<evidence type="ECO:0000313" key="11">
    <source>
        <dbReference type="EMBL" id="EOA81925.1"/>
    </source>
</evidence>
<dbReference type="FunFam" id="3.30.1490.120:FF:000004">
    <property type="entry name" value="RNA polymerase I subunit Rpa43"/>
    <property type="match status" value="1"/>
</dbReference>
<feature type="domain" description="RNA polymerase Rpb7-like N-terminal" evidence="9">
    <location>
        <begin position="19"/>
        <end position="65"/>
    </location>
</feature>
<keyword evidence="4" id="KW-0597">Phosphoprotein</keyword>
<evidence type="ECO:0000256" key="4">
    <source>
        <dbReference type="ARBA" id="ARBA00022553"/>
    </source>
</evidence>
<comment type="similarity">
    <text evidence="2">Belongs to the eukaryotic RPA43 RNA polymerase subunit family.</text>
</comment>
<feature type="compositionally biased region" description="Low complexity" evidence="8">
    <location>
        <begin position="64"/>
        <end position="76"/>
    </location>
</feature>
<dbReference type="Gene3D" id="3.30.1490.120">
    <property type="entry name" value="RNA polymerase Rpb7-like, N-terminal domain"/>
    <property type="match status" value="1"/>
</dbReference>
<dbReference type="GO" id="GO:0006362">
    <property type="term" value="P:transcription elongation by RNA polymerase I"/>
    <property type="evidence" value="ECO:0007669"/>
    <property type="project" value="UniProtKB-ARBA"/>
</dbReference>
<dbReference type="InterPro" id="IPR036898">
    <property type="entry name" value="RNA_pol_Rpb7-like_N_sf"/>
</dbReference>
<dbReference type="GeneID" id="19396632"/>
<reference evidence="11 12" key="1">
    <citation type="journal article" date="2012" name="PLoS Pathog.">
        <title>Diverse lifestyles and strategies of plant pathogenesis encoded in the genomes of eighteen Dothideomycetes fungi.</title>
        <authorList>
            <person name="Ohm R.A."/>
            <person name="Feau N."/>
            <person name="Henrissat B."/>
            <person name="Schoch C.L."/>
            <person name="Horwitz B.A."/>
            <person name="Barry K.W."/>
            <person name="Condon B.J."/>
            <person name="Copeland A.C."/>
            <person name="Dhillon B."/>
            <person name="Glaser F."/>
            <person name="Hesse C.N."/>
            <person name="Kosti I."/>
            <person name="LaButti K."/>
            <person name="Lindquist E.A."/>
            <person name="Lucas S."/>
            <person name="Salamov A.A."/>
            <person name="Bradshaw R.E."/>
            <person name="Ciuffetti L."/>
            <person name="Hamelin R.C."/>
            <person name="Kema G.H.J."/>
            <person name="Lawrence C."/>
            <person name="Scott J.A."/>
            <person name="Spatafora J.W."/>
            <person name="Turgeon B.G."/>
            <person name="de Wit P.J.G.M."/>
            <person name="Zhong S."/>
            <person name="Goodwin S.B."/>
            <person name="Grigoriev I.V."/>
        </authorList>
    </citation>
    <scope>NUCLEOTIDE SEQUENCE [LARGE SCALE GENOMIC DNA]</scope>
    <source>
        <strain evidence="12">28A</strain>
    </source>
</reference>
<dbReference type="Gene3D" id="2.40.50.1060">
    <property type="match status" value="1"/>
</dbReference>
<dbReference type="PANTHER" id="PTHR12709:SF5">
    <property type="entry name" value="DNA-DIRECTED RNA POLYMERASE I SUBUNIT RPA43"/>
    <property type="match status" value="1"/>
</dbReference>
<keyword evidence="3 7" id="KW-0240">DNA-directed RNA polymerase</keyword>
<reference evidence="11 12" key="2">
    <citation type="journal article" date="2013" name="PLoS Genet.">
        <title>Comparative genome structure, secondary metabolite, and effector coding capacity across Cochliobolus pathogens.</title>
        <authorList>
            <person name="Condon B.J."/>
            <person name="Leng Y."/>
            <person name="Wu D."/>
            <person name="Bushley K.E."/>
            <person name="Ohm R.A."/>
            <person name="Otillar R."/>
            <person name="Martin J."/>
            <person name="Schackwitz W."/>
            <person name="Grimwood J."/>
            <person name="MohdZainudin N."/>
            <person name="Xue C."/>
            <person name="Wang R."/>
            <person name="Manning V.A."/>
            <person name="Dhillon B."/>
            <person name="Tu Z.J."/>
            <person name="Steffenson B.J."/>
            <person name="Salamov A."/>
            <person name="Sun H."/>
            <person name="Lowry S."/>
            <person name="LaButti K."/>
            <person name="Han J."/>
            <person name="Copeland A."/>
            <person name="Lindquist E."/>
            <person name="Barry K."/>
            <person name="Schmutz J."/>
            <person name="Baker S.E."/>
            <person name="Ciuffetti L.M."/>
            <person name="Grigoriev I.V."/>
            <person name="Zhong S."/>
            <person name="Turgeon B.G."/>
        </authorList>
    </citation>
    <scope>NUCLEOTIDE SEQUENCE [LARGE SCALE GENOMIC DNA]</scope>
    <source>
        <strain evidence="12">28A</strain>
    </source>
</reference>
<evidence type="ECO:0000256" key="6">
    <source>
        <dbReference type="ARBA" id="ARBA00023242"/>
    </source>
</evidence>
<evidence type="ECO:0000259" key="10">
    <source>
        <dbReference type="Pfam" id="PF17875"/>
    </source>
</evidence>
<gene>
    <name evidence="11" type="ORF">SETTUDRAFT_141765</name>
</gene>
<dbReference type="InterPro" id="IPR045113">
    <property type="entry name" value="Rpb7-like"/>
</dbReference>
<evidence type="ECO:0000259" key="9">
    <source>
        <dbReference type="Pfam" id="PF03876"/>
    </source>
</evidence>
<feature type="domain" description="RPA43 OB" evidence="10">
    <location>
        <begin position="119"/>
        <end position="223"/>
    </location>
</feature>
<dbReference type="GO" id="GO:0006361">
    <property type="term" value="P:transcription initiation at RNA polymerase I promoter"/>
    <property type="evidence" value="ECO:0007669"/>
    <property type="project" value="UniProtKB-ARBA"/>
</dbReference>
<dbReference type="GO" id="GO:0005736">
    <property type="term" value="C:RNA polymerase I complex"/>
    <property type="evidence" value="ECO:0007669"/>
    <property type="project" value="TreeGrafter"/>
</dbReference>
<evidence type="ECO:0000313" key="12">
    <source>
        <dbReference type="Proteomes" id="UP000016935"/>
    </source>
</evidence>